<accession>A0A8S9XPX1</accession>
<proteinExistence type="predicted"/>
<protein>
    <submittedName>
        <fullName evidence="1">Uncharacterized protein</fullName>
    </submittedName>
</protein>
<evidence type="ECO:0000313" key="1">
    <source>
        <dbReference type="EMBL" id="KAF6210987.1"/>
    </source>
</evidence>
<sequence length="178" mass="21112">MRPYHESPSNQQPERNTRILKVGERVRTNFHINNTMNWNFGTIIKKLGHLHYIVELDNGRVVKRNVNQLQRISVSPQSVITTTNLQPPFFQLTYQYHIRMKFFMILYYIEQKRQLLQGLNSSPNLGPEDPLECPLKSNLKPLVNRYNLQIPYLLQGDHHPTFRIMFSIKRGRNVIYLP</sequence>
<dbReference type="EMBL" id="WIXP02000005">
    <property type="protein sequence ID" value="KAF6210987.1"/>
    <property type="molecule type" value="Genomic_DNA"/>
</dbReference>
<keyword evidence="2" id="KW-1185">Reference proteome</keyword>
<gene>
    <name evidence="1" type="ORF">GE061_014100</name>
</gene>
<reference evidence="1" key="1">
    <citation type="journal article" date="2021" name="Mol. Ecol. Resour.">
        <title>Apolygus lucorum genome provides insights into omnivorousness and mesophyll feeding.</title>
        <authorList>
            <person name="Liu Y."/>
            <person name="Liu H."/>
            <person name="Wang H."/>
            <person name="Huang T."/>
            <person name="Liu B."/>
            <person name="Yang B."/>
            <person name="Yin L."/>
            <person name="Li B."/>
            <person name="Zhang Y."/>
            <person name="Zhang S."/>
            <person name="Jiang F."/>
            <person name="Zhang X."/>
            <person name="Ren Y."/>
            <person name="Wang B."/>
            <person name="Wang S."/>
            <person name="Lu Y."/>
            <person name="Wu K."/>
            <person name="Fan W."/>
            <person name="Wang G."/>
        </authorList>
    </citation>
    <scope>NUCLEOTIDE SEQUENCE</scope>
    <source>
        <strain evidence="1">12Hb</strain>
    </source>
</reference>
<dbReference type="OrthoDB" id="6626702at2759"/>
<comment type="caution">
    <text evidence="1">The sequence shown here is derived from an EMBL/GenBank/DDBJ whole genome shotgun (WGS) entry which is preliminary data.</text>
</comment>
<evidence type="ECO:0000313" key="2">
    <source>
        <dbReference type="Proteomes" id="UP000466442"/>
    </source>
</evidence>
<name>A0A8S9XPX1_APOLU</name>
<organism evidence="1 2">
    <name type="scientific">Apolygus lucorum</name>
    <name type="common">Small green plant bug</name>
    <name type="synonym">Lygocoris lucorum</name>
    <dbReference type="NCBI Taxonomy" id="248454"/>
    <lineage>
        <taxon>Eukaryota</taxon>
        <taxon>Metazoa</taxon>
        <taxon>Ecdysozoa</taxon>
        <taxon>Arthropoda</taxon>
        <taxon>Hexapoda</taxon>
        <taxon>Insecta</taxon>
        <taxon>Pterygota</taxon>
        <taxon>Neoptera</taxon>
        <taxon>Paraneoptera</taxon>
        <taxon>Hemiptera</taxon>
        <taxon>Heteroptera</taxon>
        <taxon>Panheteroptera</taxon>
        <taxon>Cimicomorpha</taxon>
        <taxon>Miridae</taxon>
        <taxon>Mirini</taxon>
        <taxon>Apolygus</taxon>
    </lineage>
</organism>
<dbReference type="Proteomes" id="UP000466442">
    <property type="component" value="Linkage Group LG5"/>
</dbReference>
<dbReference type="AlphaFoldDB" id="A0A8S9XPX1"/>